<gene>
    <name evidence="2" type="ORF">AC626_17660</name>
</gene>
<dbReference type="PROSITE" id="PS51257">
    <property type="entry name" value="PROKAR_LIPOPROTEIN"/>
    <property type="match status" value="1"/>
</dbReference>
<evidence type="ECO:0000313" key="3">
    <source>
        <dbReference type="Proteomes" id="UP000036850"/>
    </source>
</evidence>
<evidence type="ECO:0000313" key="2">
    <source>
        <dbReference type="EMBL" id="KNC66318.1"/>
    </source>
</evidence>
<keyword evidence="1" id="KW-0732">Signal</keyword>
<evidence type="ECO:0008006" key="4">
    <source>
        <dbReference type="Google" id="ProtNLM"/>
    </source>
</evidence>
<sequence length="115" mass="13141">MRAFLVLLSLFLVGCSPVWEEPPYEIYYIDGAKTLGYRLGEGGYIGRVDEPKLVKTNEKYISVYACPHKTCAFYYIDKAKDHKFAEADEFVFGPYTKVQFTALVKKLGLPNVRTE</sequence>
<dbReference type="EMBL" id="LFZX01000163">
    <property type="protein sequence ID" value="KNC66318.1"/>
    <property type="molecule type" value="Genomic_DNA"/>
</dbReference>
<feature type="signal peptide" evidence="1">
    <location>
        <begin position="1"/>
        <end position="20"/>
    </location>
</feature>
<comment type="caution">
    <text evidence="2">The sequence shown here is derived from an EMBL/GenBank/DDBJ whole genome shotgun (WGS) entry which is preliminary data.</text>
</comment>
<organism evidence="2 3">
    <name type="scientific">Pseudoalteromonas rubra</name>
    <dbReference type="NCBI Taxonomy" id="43658"/>
    <lineage>
        <taxon>Bacteria</taxon>
        <taxon>Pseudomonadati</taxon>
        <taxon>Pseudomonadota</taxon>
        <taxon>Gammaproteobacteria</taxon>
        <taxon>Alteromonadales</taxon>
        <taxon>Pseudoalteromonadaceae</taxon>
        <taxon>Pseudoalteromonas</taxon>
    </lineage>
</organism>
<evidence type="ECO:0000256" key="1">
    <source>
        <dbReference type="SAM" id="SignalP"/>
    </source>
</evidence>
<dbReference type="AlphaFoldDB" id="A0A0L0EQZ9"/>
<protein>
    <recommendedName>
        <fullName evidence="4">Lipoprotein</fullName>
    </recommendedName>
</protein>
<proteinExistence type="predicted"/>
<dbReference type="Proteomes" id="UP000036850">
    <property type="component" value="Unassembled WGS sequence"/>
</dbReference>
<dbReference type="PATRIC" id="fig|43658.6.peg.1317"/>
<name>A0A0L0EQZ9_9GAMM</name>
<accession>A0A0L0EQZ9</accession>
<dbReference type="OrthoDB" id="6401347at2"/>
<feature type="chain" id="PRO_5005538114" description="Lipoprotein" evidence="1">
    <location>
        <begin position="21"/>
        <end position="115"/>
    </location>
</feature>
<reference evidence="3" key="1">
    <citation type="submission" date="2015-07" db="EMBL/GenBank/DDBJ databases">
        <title>Draft genome sequence of a Pseudoalteromonas rubra strain, OCN096, isolated from Kaneohe Bay, Oahu, Hawaii.</title>
        <authorList>
            <person name="Beurmann S."/>
            <person name="Ushijima B."/>
            <person name="Belcaid M."/>
            <person name="Callahan S.M."/>
            <person name="Aeby G.S."/>
        </authorList>
    </citation>
    <scope>NUCLEOTIDE SEQUENCE [LARGE SCALE GENOMIC DNA]</scope>
    <source>
        <strain evidence="3">OCN096</strain>
    </source>
</reference>